<dbReference type="InterPro" id="IPR044574">
    <property type="entry name" value="ARIP4-like"/>
</dbReference>
<evidence type="ECO:0000256" key="7">
    <source>
        <dbReference type="ARBA" id="ARBA00023125"/>
    </source>
</evidence>
<dbReference type="SMART" id="SM00490">
    <property type="entry name" value="HELICc"/>
    <property type="match status" value="1"/>
</dbReference>
<evidence type="ECO:0000256" key="3">
    <source>
        <dbReference type="ARBA" id="ARBA00022741"/>
    </source>
</evidence>
<protein>
    <recommendedName>
        <fullName evidence="14">SNF2-related protein</fullName>
    </recommendedName>
</protein>
<sequence>MIQFEDPLDWSIDQIVEALCISRSWWEEGRPDSRLPDSRILEQAIREQEINGYALLTYFDSTQKFKEDLGVKTIGQIAAITWAIDKLREQSPKYTEYLATQRSISGVSAPRSLPGSTTQSIAGSYSCQPPVPSWLDNQPTSCDSLRAGLATPAHELALPAVLEAEEAPNEFASDTSEKITGSVKRPWETILQGADGKKRRKLFFPEPSAASIPPPAAKEIRSKTVARNPGKKFPVDEIFYDGVPFGRVLEDDDDLDVLHLGEVPPGVGSYVYRQYLHFVRNSERKELFQDGKKIVAVHPYRSQILPEGQPRSATVIEVTNAGAKATRQNALRLQSSIPYDSSVSYDEDSHEVYSFAARWTTDNDKVLPALGDSDDEGYSPSLEAEIEAEERERALQEMKRGRLSQEEVAVIVQDKIKEMIDTWKRKKLPFYQHKARTIWRKGRRGRERLMLRRAAAAEAERINSRLAKLCEAIINEEWHGRDEVLRQCIILEESISQREEELWRMSVWSLKVEPAPAPAPTFSRRIAKKSVERDDKYLGEEAGDWVNSDSELESDDLRDFVEIDQDVKETSPEMSPVVTACESLGHSDDMGQISDNNNMPDAPEDEPIRTGDTDIDMAGAPTTASETTGSIPNTPKRLRKSKPEYSPRSEHSVIDLTALSDGSGPSPSSKKTRVVLGSQPGTGLSKADPENSAFSEISAWEFSNLQERSDKKRLVLKVIRDVMNSKDYRRARKYVTLIGRKMLYDQIWQAIEAICSGQELNGMAAEEWDCLFRLARLYACWKHANQKHWLSPWEELSSTLSKIMEKRDKSRFSPFNRDFNNFLTFTTTIFEKFPSQKLDSSSVDLSSDGEEQGVVPANTPHKKRKNKVMQSASAISLRKSAQKRAEAQIEKEREFQERIGSSQSKSDHLIVNPGEYGKSGAIYIHRSIGGRIKTHQIEGVRFMWREIVEAGHTDPQGCLLAHTMGLGKTMQAITLLVTIADAAKSPNEDVRSQIPEELRRVQTLILCPASLVDNWVDELYAWIPKSLSDKIGHVRSIAAESDLTIRLKKIRNWDQKGGILVMSYEMFRTLLSGKWASKFSNEERQELARQLFERPSIIIADEAHKMKNSSSSLRGLVERFSSKSRVALTGSPLANNLIEYWSMIDWISPGYLGSLKEFKANFVEPIEEGLYKESTKYEHRKALKKLRVLKNEIGPKINRADITALKDDLKPKVEFLITVPLTSLQEDLYRLCVQFVLTQRQEKVSNTKLWQWMHLLNTICTHPAAFYKLFKVLQARGYDGKQVFAEESEGNDLEDTSTDELALNLDSKQDLFPVLIEQAISKCTQAPDLDSPRHSFKTSILMNILDKSKSAGDRVLVFSQQIATLDYLERLLTKERYKFIRLDGKTKMSNRPELLEKFNEGNYDLFLISTRAGGTGFNLPGANRVIILDFGFNPQNEEQAIGRAYRLGQEKEVFVYRILTGGTFEPKVWNKALFKTQLASRVIDTRNPERHAEKMRDYFFEPKLVEQEDLTEHQGKDRKVLDRILARRDGGNDPGVRAITTTETLMTEDLDAVLDDQENEEVKKMIEAERLRKEDPKAYEQYMRANPAIDDSRNNPAFPLQRALLQNAAARNGPAPIPSTTFARSDPRSYITFGNMSASTAPARSDGPAQELTHRSDGLPSSDAGINNAGPLPASMRYQVPPQAILKEIREPDASKAATSAVKEALQSSPKETQESRSPKQSQEISLPGRRGSPELGDDYPPSDPGVNNSGPALPGARPLAIQLIASSPMPRRGDTNEGSSGSDARQERDTNQPGRHRQFSDQFVTSMNRDRSLAGDRVARLFGSPSTKEVRSPPNTSLRDELNTAPTNRSSATDKTDPTQRRESTQPEGSDARRQKIQRPSWLPEVYAVFKRQETRSDH</sequence>
<dbReference type="PROSITE" id="PS51192">
    <property type="entry name" value="HELICASE_ATP_BIND_1"/>
    <property type="match status" value="1"/>
</dbReference>
<comment type="similarity">
    <text evidence="2">Belongs to the SNF2/RAD54 helicase family.</text>
</comment>
<dbReference type="InterPro" id="IPR014001">
    <property type="entry name" value="Helicase_ATP-bd"/>
</dbReference>
<evidence type="ECO:0000256" key="9">
    <source>
        <dbReference type="SAM" id="MobiDB-lite"/>
    </source>
</evidence>
<feature type="compositionally biased region" description="Polar residues" evidence="9">
    <location>
        <begin position="1633"/>
        <end position="1642"/>
    </location>
</feature>
<dbReference type="InterPro" id="IPR027417">
    <property type="entry name" value="P-loop_NTPase"/>
</dbReference>
<dbReference type="CDD" id="cd18793">
    <property type="entry name" value="SF2_C_SNF"/>
    <property type="match status" value="1"/>
</dbReference>
<feature type="domain" description="Helicase ATP-binding" evidence="10">
    <location>
        <begin position="949"/>
        <end position="1150"/>
    </location>
</feature>
<dbReference type="PROSITE" id="PS51194">
    <property type="entry name" value="HELICASE_CTER"/>
    <property type="match status" value="1"/>
</dbReference>
<keyword evidence="7" id="KW-0238">DNA-binding</keyword>
<dbReference type="Pfam" id="PF24580">
    <property type="entry name" value="DUF7607"/>
    <property type="match status" value="1"/>
</dbReference>
<feature type="region of interest" description="Disordered" evidence="9">
    <location>
        <begin position="584"/>
        <end position="690"/>
    </location>
</feature>
<dbReference type="Pfam" id="PF00271">
    <property type="entry name" value="Helicase_C"/>
    <property type="match status" value="1"/>
</dbReference>
<evidence type="ECO:0000256" key="1">
    <source>
        <dbReference type="ARBA" id="ARBA00004123"/>
    </source>
</evidence>
<keyword evidence="3" id="KW-0547">Nucleotide-binding</keyword>
<dbReference type="Pfam" id="PF00176">
    <property type="entry name" value="SNF2-rel_dom"/>
    <property type="match status" value="1"/>
</dbReference>
<keyword evidence="4" id="KW-0378">Hydrolase</keyword>
<dbReference type="EMBL" id="JAGTJR010000012">
    <property type="protein sequence ID" value="KAH7051042.1"/>
    <property type="molecule type" value="Genomic_DNA"/>
</dbReference>
<dbReference type="InterPro" id="IPR049730">
    <property type="entry name" value="SNF2/RAD54-like_C"/>
</dbReference>
<evidence type="ECO:0000259" key="10">
    <source>
        <dbReference type="PROSITE" id="PS51192"/>
    </source>
</evidence>
<keyword evidence="5" id="KW-0347">Helicase</keyword>
<dbReference type="InterPro" id="IPR056026">
    <property type="entry name" value="DUF7607"/>
</dbReference>
<dbReference type="PANTHER" id="PTHR45797:SF1">
    <property type="entry name" value="HELICASE ARIP4"/>
    <property type="match status" value="1"/>
</dbReference>
<evidence type="ECO:0000259" key="11">
    <source>
        <dbReference type="PROSITE" id="PS51194"/>
    </source>
</evidence>
<dbReference type="InterPro" id="IPR038718">
    <property type="entry name" value="SNF2-like_sf"/>
</dbReference>
<evidence type="ECO:0000256" key="8">
    <source>
        <dbReference type="ARBA" id="ARBA00023242"/>
    </source>
</evidence>
<evidence type="ECO:0000256" key="2">
    <source>
        <dbReference type="ARBA" id="ARBA00007025"/>
    </source>
</evidence>
<proteinExistence type="inferred from homology"/>
<dbReference type="InterPro" id="IPR001650">
    <property type="entry name" value="Helicase_C-like"/>
</dbReference>
<keyword evidence="6" id="KW-0067">ATP-binding</keyword>
<organism evidence="12 13">
    <name type="scientific">Macrophomina phaseolina</name>
    <dbReference type="NCBI Taxonomy" id="35725"/>
    <lineage>
        <taxon>Eukaryota</taxon>
        <taxon>Fungi</taxon>
        <taxon>Dikarya</taxon>
        <taxon>Ascomycota</taxon>
        <taxon>Pezizomycotina</taxon>
        <taxon>Dothideomycetes</taxon>
        <taxon>Dothideomycetes incertae sedis</taxon>
        <taxon>Botryosphaeriales</taxon>
        <taxon>Botryosphaeriaceae</taxon>
        <taxon>Macrophomina</taxon>
    </lineage>
</organism>
<dbReference type="SUPFAM" id="SSF52540">
    <property type="entry name" value="P-loop containing nucleoside triphosphate hydrolases"/>
    <property type="match status" value="2"/>
</dbReference>
<dbReference type="SMART" id="SM00487">
    <property type="entry name" value="DEXDc"/>
    <property type="match status" value="1"/>
</dbReference>
<keyword evidence="8" id="KW-0539">Nucleus</keyword>
<feature type="region of interest" description="Disordered" evidence="9">
    <location>
        <begin position="1633"/>
        <end position="1676"/>
    </location>
</feature>
<name>A0ABQ8GBE2_9PEZI</name>
<dbReference type="Proteomes" id="UP000774617">
    <property type="component" value="Unassembled WGS sequence"/>
</dbReference>
<evidence type="ECO:0000256" key="4">
    <source>
        <dbReference type="ARBA" id="ARBA00022801"/>
    </source>
</evidence>
<evidence type="ECO:0000313" key="13">
    <source>
        <dbReference type="Proteomes" id="UP000774617"/>
    </source>
</evidence>
<feature type="compositionally biased region" description="Basic and acidic residues" evidence="9">
    <location>
        <begin position="1853"/>
        <end position="1875"/>
    </location>
</feature>
<feature type="region of interest" description="Disordered" evidence="9">
    <location>
        <begin position="1692"/>
        <end position="1900"/>
    </location>
</feature>
<feature type="compositionally biased region" description="Polar residues" evidence="9">
    <location>
        <begin position="622"/>
        <end position="633"/>
    </location>
</feature>
<accession>A0ABQ8GBE2</accession>
<reference evidence="12 13" key="1">
    <citation type="journal article" date="2021" name="Nat. Commun.">
        <title>Genetic determinants of endophytism in the Arabidopsis root mycobiome.</title>
        <authorList>
            <person name="Mesny F."/>
            <person name="Miyauchi S."/>
            <person name="Thiergart T."/>
            <person name="Pickel B."/>
            <person name="Atanasova L."/>
            <person name="Karlsson M."/>
            <person name="Huettel B."/>
            <person name="Barry K.W."/>
            <person name="Haridas S."/>
            <person name="Chen C."/>
            <person name="Bauer D."/>
            <person name="Andreopoulos W."/>
            <person name="Pangilinan J."/>
            <person name="LaButti K."/>
            <person name="Riley R."/>
            <person name="Lipzen A."/>
            <person name="Clum A."/>
            <person name="Drula E."/>
            <person name="Henrissat B."/>
            <person name="Kohler A."/>
            <person name="Grigoriev I.V."/>
            <person name="Martin F.M."/>
            <person name="Hacquard S."/>
        </authorList>
    </citation>
    <scope>NUCLEOTIDE SEQUENCE [LARGE SCALE GENOMIC DNA]</scope>
    <source>
        <strain evidence="12 13">MPI-SDFR-AT-0080</strain>
    </source>
</reference>
<feature type="compositionally biased region" description="Basic and acidic residues" evidence="9">
    <location>
        <begin position="1809"/>
        <end position="1820"/>
    </location>
</feature>
<comment type="caution">
    <text evidence="12">The sequence shown here is derived from an EMBL/GenBank/DDBJ whole genome shotgun (WGS) entry which is preliminary data.</text>
</comment>
<keyword evidence="13" id="KW-1185">Reference proteome</keyword>
<dbReference type="Gene3D" id="3.40.50.300">
    <property type="entry name" value="P-loop containing nucleotide triphosphate hydrolases"/>
    <property type="match status" value="1"/>
</dbReference>
<dbReference type="InterPro" id="IPR000330">
    <property type="entry name" value="SNF2_N"/>
</dbReference>
<evidence type="ECO:0000256" key="5">
    <source>
        <dbReference type="ARBA" id="ARBA00022806"/>
    </source>
</evidence>
<dbReference type="Gene3D" id="3.40.50.10810">
    <property type="entry name" value="Tandem AAA-ATPase domain"/>
    <property type="match status" value="1"/>
</dbReference>
<dbReference type="PANTHER" id="PTHR45797">
    <property type="entry name" value="RAD54-LIKE"/>
    <property type="match status" value="1"/>
</dbReference>
<comment type="subcellular location">
    <subcellularLocation>
        <location evidence="1">Nucleus</location>
    </subcellularLocation>
</comment>
<dbReference type="CDD" id="cd18007">
    <property type="entry name" value="DEXHc_ATRX-like"/>
    <property type="match status" value="1"/>
</dbReference>
<gene>
    <name evidence="12" type="ORF">B0J12DRAFT_739997</name>
</gene>
<evidence type="ECO:0000256" key="6">
    <source>
        <dbReference type="ARBA" id="ARBA00022840"/>
    </source>
</evidence>
<feature type="region of interest" description="Disordered" evidence="9">
    <location>
        <begin position="841"/>
        <end position="863"/>
    </location>
</feature>
<feature type="compositionally biased region" description="Basic and acidic residues" evidence="9">
    <location>
        <begin position="641"/>
        <end position="653"/>
    </location>
</feature>
<feature type="domain" description="Helicase C-terminal" evidence="11">
    <location>
        <begin position="1340"/>
        <end position="1511"/>
    </location>
</feature>
<evidence type="ECO:0008006" key="14">
    <source>
        <dbReference type="Google" id="ProtNLM"/>
    </source>
</evidence>
<evidence type="ECO:0000313" key="12">
    <source>
        <dbReference type="EMBL" id="KAH7051042.1"/>
    </source>
</evidence>